<dbReference type="SUPFAM" id="SSF56436">
    <property type="entry name" value="C-type lectin-like"/>
    <property type="match status" value="1"/>
</dbReference>
<protein>
    <recommendedName>
        <fullName evidence="2">NACHT domain-containing protein</fullName>
    </recommendedName>
</protein>
<evidence type="ECO:0000313" key="4">
    <source>
        <dbReference type="Proteomes" id="UP000760480"/>
    </source>
</evidence>
<name>A0ABX1TTD7_9GAMM</name>
<feature type="domain" description="NACHT" evidence="2">
    <location>
        <begin position="230"/>
        <end position="370"/>
    </location>
</feature>
<dbReference type="PANTHER" id="PTHR23150">
    <property type="entry name" value="SULFATASE MODIFYING FACTOR 1, 2"/>
    <property type="match status" value="1"/>
</dbReference>
<dbReference type="EMBL" id="SPMZ01000088">
    <property type="protein sequence ID" value="NMQ21333.1"/>
    <property type="molecule type" value="Genomic_DNA"/>
</dbReference>
<dbReference type="Pfam" id="PF03781">
    <property type="entry name" value="FGE-sulfatase"/>
    <property type="match status" value="1"/>
</dbReference>
<feature type="compositionally biased region" description="Basic and acidic residues" evidence="1">
    <location>
        <begin position="274"/>
        <end position="291"/>
    </location>
</feature>
<gene>
    <name evidence="3" type="ORF">E4P82_20290</name>
</gene>
<dbReference type="Proteomes" id="UP000760480">
    <property type="component" value="Unassembled WGS sequence"/>
</dbReference>
<organism evidence="3 4">
    <name type="scientific">Candidatus Competibacter phosphatis</name>
    <dbReference type="NCBI Taxonomy" id="221280"/>
    <lineage>
        <taxon>Bacteria</taxon>
        <taxon>Pseudomonadati</taxon>
        <taxon>Pseudomonadota</taxon>
        <taxon>Gammaproteobacteria</taxon>
        <taxon>Candidatus Competibacteraceae</taxon>
        <taxon>Candidatus Competibacter</taxon>
    </lineage>
</organism>
<dbReference type="InterPro" id="IPR007111">
    <property type="entry name" value="NACHT_NTPase"/>
</dbReference>
<proteinExistence type="predicted"/>
<dbReference type="InterPro" id="IPR027417">
    <property type="entry name" value="P-loop_NTPase"/>
</dbReference>
<reference evidence="3 4" key="1">
    <citation type="submission" date="2019-03" db="EMBL/GenBank/DDBJ databases">
        <title>Metabolic reconstructions from genomes of highly enriched 'Candidatus Accumulibacter' and 'Candidatus Competibacter' bioreactor populations.</title>
        <authorList>
            <person name="Annavajhala M.K."/>
            <person name="Welles L."/>
            <person name="Abbas B."/>
            <person name="Sorokin D."/>
            <person name="Park H."/>
            <person name="Van Loosdrecht M."/>
            <person name="Chandran K."/>
        </authorList>
    </citation>
    <scope>NUCLEOTIDE SEQUENCE [LARGE SCALE GENOMIC DNA]</scope>
    <source>
        <strain evidence="3 4">SBR_G</strain>
    </source>
</reference>
<accession>A0ABX1TTD7</accession>
<dbReference type="SUPFAM" id="SSF52540">
    <property type="entry name" value="P-loop containing nucleoside triphosphate hydrolases"/>
    <property type="match status" value="1"/>
</dbReference>
<dbReference type="Gene3D" id="3.90.1580.10">
    <property type="entry name" value="paralog of FGE (formylglycine-generating enzyme)"/>
    <property type="match status" value="1"/>
</dbReference>
<dbReference type="PANTHER" id="PTHR23150:SF19">
    <property type="entry name" value="FORMYLGLYCINE-GENERATING ENZYME"/>
    <property type="match status" value="1"/>
</dbReference>
<sequence length="1008" mass="112437">MIEPEKDMDITELAGKLAELLIVHEQAIAAPEHDVSGEPPPAWAIWQRLQPSLDARPSAREALNDCRAQPDDADHQASLRVQLKKLLADPQLAADLDRLLKASTEPARSHAENYGSGAIAQGPGAVVAGKSGVAVGGDLHGGVNNGWQIVNNYCAASDRRLSKEQIAQQVAGYLRWLQARTENIELRGIERAGGAPVVLLPLETAYVPLRAKWMRGDTDIALNKVLGSGNRLVIVGGPGSGKTTVLLHMAWALASSLLNGRSEPARSCLGPLRKPSEWDEQDKPKKPQEYQPRELPLPLFVPLASFARYRRHLAGNAPARARTLAHFISYHLIDQQADFDLPADFFVQLFKDGQDVLLLLDGLDEVANENERAEVRQSVEKLVHGRAALRVVVTCRTITYRRGSTALGADFREIAVQPLDFDRHILPMVRQAYACIYPFDAALRTERANDLLEGIQGLEAQRRARLDQQAEAFADSPLMVRLLLIVHFNNRRLPDERAELFDKAINALLQVDYSPDVSVSNHLAENWKRYRDMAQQLAFHLHQQGRDQGREIEEPALKAALRQDQAFEPYIDDFLSQARQRGSVLEERNGAYRFIHLALQEFLVARYLREVIGAEGRAAILAFLDGRLDDPWWREPILLLVGYMAANAAQSARDFLSALAQAGSRPNAKFAAVELAGTAALEWRDSGEPVRANCTQRIMTLLSDSEASATFEPILRARAGDLLARWGDSRFDAEHWYLPAEPLFGFIEIPVGSFMMGSDRQRDKQADDRELPQHEVNLPDYYLARWPVTVAQFAAFASESGFQFKNPDCLKGIVNHPVVWVNWRDAMAYCRWLNARLKELAHERLAADNKLFETERRFWQGLADGSLGIGLPSEAEWEKGARGTDGRIYPWGDDPDPNRANYNETSLNGTSAVGCFPGGASSYGCEETSGNVREWTRSLYRDYPYPPESAGRQAREDPTATGRVVLRGGAFHFNARDARCASRYLDFPDFRGGNYGFRVVASPFFSDR</sequence>
<evidence type="ECO:0000259" key="2">
    <source>
        <dbReference type="PROSITE" id="PS50837"/>
    </source>
</evidence>
<dbReference type="InterPro" id="IPR042095">
    <property type="entry name" value="SUMF_sf"/>
</dbReference>
<dbReference type="SMART" id="SM00382">
    <property type="entry name" value="AAA"/>
    <property type="match status" value="1"/>
</dbReference>
<dbReference type="InterPro" id="IPR005532">
    <property type="entry name" value="SUMF_dom"/>
</dbReference>
<dbReference type="InterPro" id="IPR016187">
    <property type="entry name" value="CTDL_fold"/>
</dbReference>
<evidence type="ECO:0000313" key="3">
    <source>
        <dbReference type="EMBL" id="NMQ21333.1"/>
    </source>
</evidence>
<keyword evidence="4" id="KW-1185">Reference proteome</keyword>
<dbReference type="InterPro" id="IPR003593">
    <property type="entry name" value="AAA+_ATPase"/>
</dbReference>
<evidence type="ECO:0000256" key="1">
    <source>
        <dbReference type="SAM" id="MobiDB-lite"/>
    </source>
</evidence>
<dbReference type="Gene3D" id="3.40.50.300">
    <property type="entry name" value="P-loop containing nucleotide triphosphate hydrolases"/>
    <property type="match status" value="1"/>
</dbReference>
<feature type="region of interest" description="Disordered" evidence="1">
    <location>
        <begin position="269"/>
        <end position="291"/>
    </location>
</feature>
<dbReference type="InterPro" id="IPR051043">
    <property type="entry name" value="Sulfatase_Mod_Factor_Kinase"/>
</dbReference>
<dbReference type="PROSITE" id="PS50837">
    <property type="entry name" value="NACHT"/>
    <property type="match status" value="1"/>
</dbReference>
<comment type="caution">
    <text evidence="3">The sequence shown here is derived from an EMBL/GenBank/DDBJ whole genome shotgun (WGS) entry which is preliminary data.</text>
</comment>